<dbReference type="Pfam" id="PF00990">
    <property type="entry name" value="GGDEF"/>
    <property type="match status" value="1"/>
</dbReference>
<dbReference type="InterPro" id="IPR043128">
    <property type="entry name" value="Rev_trsase/Diguanyl_cyclase"/>
</dbReference>
<dbReference type="AlphaFoldDB" id="A0A1D9MEY3"/>
<dbReference type="EMBL" id="CP017781">
    <property type="protein sequence ID" value="AOZ70417.1"/>
    <property type="molecule type" value="Genomic_DNA"/>
</dbReference>
<dbReference type="PROSITE" id="PS50883">
    <property type="entry name" value="EAL"/>
    <property type="match status" value="1"/>
</dbReference>
<dbReference type="SUPFAM" id="SSF141868">
    <property type="entry name" value="EAL domain-like"/>
    <property type="match status" value="1"/>
</dbReference>
<dbReference type="GO" id="GO:0071111">
    <property type="term" value="F:cyclic-guanylate-specific phosphodiesterase activity"/>
    <property type="evidence" value="ECO:0007669"/>
    <property type="project" value="InterPro"/>
</dbReference>
<evidence type="ECO:0000256" key="1">
    <source>
        <dbReference type="SAM" id="Phobius"/>
    </source>
</evidence>
<dbReference type="RefSeq" id="WP_071166810.1">
    <property type="nucleotide sequence ID" value="NZ_CP017781.1"/>
</dbReference>
<dbReference type="Pfam" id="PF00563">
    <property type="entry name" value="EAL"/>
    <property type="match status" value="1"/>
</dbReference>
<evidence type="ECO:0000313" key="5">
    <source>
        <dbReference type="Proteomes" id="UP000176562"/>
    </source>
</evidence>
<proteinExistence type="predicted"/>
<keyword evidence="1" id="KW-1133">Transmembrane helix</keyword>
<dbReference type="SMART" id="SM00267">
    <property type="entry name" value="GGDEF"/>
    <property type="match status" value="1"/>
</dbReference>
<gene>
    <name evidence="4" type="ORF">LPB142_14660</name>
</gene>
<accession>A0A1D9MEY3</accession>
<evidence type="ECO:0000313" key="4">
    <source>
        <dbReference type="EMBL" id="AOZ70417.1"/>
    </source>
</evidence>
<reference evidence="4 5" key="1">
    <citation type="submission" date="2016-10" db="EMBL/GenBank/DDBJ databases">
        <title>Rhodobacter sp. LPB0142, isolated from sea water.</title>
        <authorList>
            <person name="Kim E."/>
            <person name="Yi H."/>
        </authorList>
    </citation>
    <scope>NUCLEOTIDE SEQUENCE [LARGE SCALE GENOMIC DNA]</scope>
    <source>
        <strain evidence="4 5">LPB0142</strain>
    </source>
</reference>
<dbReference type="InterPro" id="IPR000160">
    <property type="entry name" value="GGDEF_dom"/>
</dbReference>
<dbReference type="NCBIfam" id="TIGR00254">
    <property type="entry name" value="GGDEF"/>
    <property type="match status" value="1"/>
</dbReference>
<dbReference type="PANTHER" id="PTHR33121:SF70">
    <property type="entry name" value="SIGNALING PROTEIN YKOW"/>
    <property type="match status" value="1"/>
</dbReference>
<dbReference type="InterPro" id="IPR029787">
    <property type="entry name" value="Nucleotide_cyclase"/>
</dbReference>
<dbReference type="SUPFAM" id="SSF55073">
    <property type="entry name" value="Nucleotide cyclase"/>
    <property type="match status" value="1"/>
</dbReference>
<keyword evidence="1" id="KW-0812">Transmembrane</keyword>
<dbReference type="Gene3D" id="3.30.70.270">
    <property type="match status" value="1"/>
</dbReference>
<dbReference type="InterPro" id="IPR001633">
    <property type="entry name" value="EAL_dom"/>
</dbReference>
<dbReference type="PANTHER" id="PTHR33121">
    <property type="entry name" value="CYCLIC DI-GMP PHOSPHODIESTERASE PDEF"/>
    <property type="match status" value="1"/>
</dbReference>
<evidence type="ECO:0000259" key="2">
    <source>
        <dbReference type="PROSITE" id="PS50883"/>
    </source>
</evidence>
<dbReference type="KEGG" id="rhp:LPB142_14660"/>
<dbReference type="InterPro" id="IPR035919">
    <property type="entry name" value="EAL_sf"/>
</dbReference>
<dbReference type="InterPro" id="IPR050706">
    <property type="entry name" value="Cyclic-di-GMP_PDE-like"/>
</dbReference>
<evidence type="ECO:0008006" key="6">
    <source>
        <dbReference type="Google" id="ProtNLM"/>
    </source>
</evidence>
<keyword evidence="1" id="KW-0472">Membrane</keyword>
<dbReference type="CDD" id="cd01948">
    <property type="entry name" value="EAL"/>
    <property type="match status" value="1"/>
</dbReference>
<protein>
    <recommendedName>
        <fullName evidence="6">Diguanylate cyclase</fullName>
    </recommendedName>
</protein>
<keyword evidence="5" id="KW-1185">Reference proteome</keyword>
<feature type="domain" description="GGDEF" evidence="3">
    <location>
        <begin position="98"/>
        <end position="234"/>
    </location>
</feature>
<organism evidence="4 5">
    <name type="scientific">Rhodobacter xanthinilyticus</name>
    <dbReference type="NCBI Taxonomy" id="1850250"/>
    <lineage>
        <taxon>Bacteria</taxon>
        <taxon>Pseudomonadati</taxon>
        <taxon>Pseudomonadota</taxon>
        <taxon>Alphaproteobacteria</taxon>
        <taxon>Rhodobacterales</taxon>
        <taxon>Rhodobacter group</taxon>
        <taxon>Rhodobacter</taxon>
    </lineage>
</organism>
<dbReference type="PROSITE" id="PS50887">
    <property type="entry name" value="GGDEF"/>
    <property type="match status" value="1"/>
</dbReference>
<dbReference type="Proteomes" id="UP000176562">
    <property type="component" value="Chromosome"/>
</dbReference>
<name>A0A1D9MEY3_9RHOB</name>
<evidence type="ECO:0000259" key="3">
    <source>
        <dbReference type="PROSITE" id="PS50887"/>
    </source>
</evidence>
<feature type="domain" description="EAL" evidence="2">
    <location>
        <begin position="243"/>
        <end position="498"/>
    </location>
</feature>
<feature type="transmembrane region" description="Helical" evidence="1">
    <location>
        <begin position="21"/>
        <end position="54"/>
    </location>
</feature>
<sequence length="513" mass="56046">MVRFGGARISGTVGEILLRRELAVFVPAIVLAGYWFGLEALILVAGTALAVAWATRPMHARTAEAEAALSREDGGRPLREEAAEILGWYVERAHTAGRSTTCLVIGIDEEEVMIRHMTRQEFDEVIRRTSERLRGALRENDRVLRLEGARFAIVLCPTAHADLESMIQLAARLQVACEAPLSISARTVAATVHIGFCLLNRSPDQTGTALLEAAETAADEARRNGPSAIRAYSTELHNSVKIRSALASEVAEALEGGQIIAFFQPQLSTDTGQISGMQAVPRWMHRDRGVLTEAHILPAIDAVGLRQRLAEVMLFQSFNALREWARQGQNFGAISLPVSPELMANPKLAERLKWEFDRFELPPNMIRLVLQQGVVANLNEDVITHNLAACAKLGCEIELAGFGAGPISVGAIRRSSAKRLRIHRSFVKKVDRDPEQQQLVAAMISMAEGLGLSTIAEGVGSLGEHAMLSQLGCNHVQGRAIAAPMPLDETQQWAEHHRSKLDATPQIVRRRGP</sequence>
<dbReference type="SMART" id="SM00052">
    <property type="entry name" value="EAL"/>
    <property type="match status" value="1"/>
</dbReference>
<dbReference type="STRING" id="1850250.LPB142_14660"/>
<dbReference type="Gene3D" id="3.20.20.450">
    <property type="entry name" value="EAL domain"/>
    <property type="match status" value="1"/>
</dbReference>